<evidence type="ECO:0000313" key="7">
    <source>
        <dbReference type="Proteomes" id="UP000193240"/>
    </source>
</evidence>
<accession>A0A1Y2MDS1</accession>
<dbReference type="EMBL" id="KZ107838">
    <property type="protein sequence ID" value="OSS54101.1"/>
    <property type="molecule type" value="Genomic_DNA"/>
</dbReference>
<keyword evidence="7" id="KW-1185">Reference proteome</keyword>
<dbReference type="GO" id="GO:0016592">
    <property type="term" value="C:mediator complex"/>
    <property type="evidence" value="ECO:0007669"/>
    <property type="project" value="InterPro"/>
</dbReference>
<dbReference type="Proteomes" id="UP000193240">
    <property type="component" value="Unassembled WGS sequence"/>
</dbReference>
<name>A0A1Y2MDS1_EPING</name>
<comment type="subcellular location">
    <subcellularLocation>
        <location evidence="1">Nucleus</location>
    </subcellularLocation>
</comment>
<dbReference type="InterPro" id="IPR021627">
    <property type="entry name" value="Mediator_Med27"/>
</dbReference>
<dbReference type="AlphaFoldDB" id="A0A1Y2MDS1"/>
<evidence type="ECO:0000256" key="3">
    <source>
        <dbReference type="ARBA" id="ARBA00023015"/>
    </source>
</evidence>
<evidence type="ECO:0000256" key="2">
    <source>
        <dbReference type="ARBA" id="ARBA00008048"/>
    </source>
</evidence>
<evidence type="ECO:0000256" key="1">
    <source>
        <dbReference type="ARBA" id="ARBA00004123"/>
    </source>
</evidence>
<protein>
    <submittedName>
        <fullName evidence="6">Uncharacterized protein</fullName>
    </submittedName>
</protein>
<organism evidence="6 7">
    <name type="scientific">Epicoccum nigrum</name>
    <name type="common">Soil fungus</name>
    <name type="synonym">Epicoccum purpurascens</name>
    <dbReference type="NCBI Taxonomy" id="105696"/>
    <lineage>
        <taxon>Eukaryota</taxon>
        <taxon>Fungi</taxon>
        <taxon>Dikarya</taxon>
        <taxon>Ascomycota</taxon>
        <taxon>Pezizomycotina</taxon>
        <taxon>Dothideomycetes</taxon>
        <taxon>Pleosporomycetidae</taxon>
        <taxon>Pleosporales</taxon>
        <taxon>Pleosporineae</taxon>
        <taxon>Didymellaceae</taxon>
        <taxon>Epicoccum</taxon>
    </lineage>
</organism>
<comment type="similarity">
    <text evidence="2">Belongs to the Mediator complex subunit 27 family.</text>
</comment>
<evidence type="ECO:0000313" key="6">
    <source>
        <dbReference type="EMBL" id="OSS54101.1"/>
    </source>
</evidence>
<dbReference type="OMA" id="KQTPCVK"/>
<keyword evidence="3" id="KW-0805">Transcription regulation</keyword>
<dbReference type="InParanoid" id="A0A1Y2MDS1"/>
<gene>
    <name evidence="6" type="ORF">B5807_00433</name>
</gene>
<reference evidence="6 7" key="1">
    <citation type="journal article" date="2017" name="Genome Announc.">
        <title>Genome sequence of the saprophytic ascomycete Epicoccum nigrum ICMP 19927 strain isolated from New Zealand.</title>
        <authorList>
            <person name="Fokin M."/>
            <person name="Fleetwood D."/>
            <person name="Weir B.S."/>
            <person name="Villas-Boas S.G."/>
        </authorList>
    </citation>
    <scope>NUCLEOTIDE SEQUENCE [LARGE SCALE GENOMIC DNA]</scope>
    <source>
        <strain evidence="6 7">ICMP 19927</strain>
    </source>
</reference>
<keyword evidence="5" id="KW-0539">Nucleus</keyword>
<dbReference type="Pfam" id="PF11571">
    <property type="entry name" value="Med27"/>
    <property type="match status" value="1"/>
</dbReference>
<evidence type="ECO:0000256" key="4">
    <source>
        <dbReference type="ARBA" id="ARBA00023163"/>
    </source>
</evidence>
<dbReference type="STRING" id="105696.A0A1Y2MDS1"/>
<proteinExistence type="inferred from homology"/>
<sequence>MNTEEPSAQLGAGWDEAQCMAALAQLEQLQAQIDDLRLAIPRIIEPFHQPPNPTTFRLYSQGVITSQNGIKTLNEAWKAPDVQETLVHVKKSYEANSDLSACTSVPSHGWVVRERRQRRERETHKGTAQHTVVEDKGDGLDDKAISRIMTEVQEAHPGVKFEAQDANRSISSRFVASSMKLSFKVNIAHESGTRTVFTAECMGTLEPFLSITRCLASRPHANDLTNLLNMIAAYKTVKGTSCSKCGKLLDANALIPTARRSRQVIGPNDNPETLWEAFHEECL</sequence>
<keyword evidence="4" id="KW-0804">Transcription</keyword>
<evidence type="ECO:0000256" key="5">
    <source>
        <dbReference type="ARBA" id="ARBA00023242"/>
    </source>
</evidence>